<reference evidence="2 3" key="1">
    <citation type="submission" date="2024-09" db="EMBL/GenBank/DDBJ databases">
        <authorList>
            <person name="Lee S.D."/>
        </authorList>
    </citation>
    <scope>NUCLEOTIDE SEQUENCE [LARGE SCALE GENOMIC DNA]</scope>
    <source>
        <strain evidence="2 3">N1-5</strain>
    </source>
</reference>
<dbReference type="RefSeq" id="WP_051726091.1">
    <property type="nucleotide sequence ID" value="NZ_JBHEZZ010000001.1"/>
</dbReference>
<name>A0ABV6UEC3_9ACTN</name>
<evidence type="ECO:0000256" key="1">
    <source>
        <dbReference type="SAM" id="MobiDB-lite"/>
    </source>
</evidence>
<protein>
    <submittedName>
        <fullName evidence="2">Acyl-CoA carboxylase epsilon subunit</fullName>
    </submittedName>
</protein>
<dbReference type="EMBL" id="JBHEZZ010000001">
    <property type="protein sequence ID" value="MFC1399781.1"/>
    <property type="molecule type" value="Genomic_DNA"/>
</dbReference>
<feature type="compositionally biased region" description="Polar residues" evidence="1">
    <location>
        <begin position="78"/>
        <end position="87"/>
    </location>
</feature>
<evidence type="ECO:0000313" key="2">
    <source>
        <dbReference type="EMBL" id="MFC1399781.1"/>
    </source>
</evidence>
<dbReference type="InterPro" id="IPR032716">
    <property type="entry name" value="ACC_epsilon"/>
</dbReference>
<keyword evidence="3" id="KW-1185">Reference proteome</keyword>
<dbReference type="Pfam" id="PF13822">
    <property type="entry name" value="ACC_epsilon"/>
    <property type="match status" value="1"/>
</dbReference>
<sequence length="87" mass="9094">MTTVLEPATLPATTQAAAPVDPLVRVVKGTLADEELAALTAVLLARAAATSSRSAGSAKGAAGSRTQAQWQRPERRPSYNSPVSWHR</sequence>
<evidence type="ECO:0000313" key="3">
    <source>
        <dbReference type="Proteomes" id="UP001592528"/>
    </source>
</evidence>
<accession>A0ABV6UEC3</accession>
<proteinExistence type="predicted"/>
<organism evidence="2 3">
    <name type="scientific">Streptacidiphilus cavernicola</name>
    <dbReference type="NCBI Taxonomy" id="3342716"/>
    <lineage>
        <taxon>Bacteria</taxon>
        <taxon>Bacillati</taxon>
        <taxon>Actinomycetota</taxon>
        <taxon>Actinomycetes</taxon>
        <taxon>Kitasatosporales</taxon>
        <taxon>Streptomycetaceae</taxon>
        <taxon>Streptacidiphilus</taxon>
    </lineage>
</organism>
<feature type="compositionally biased region" description="Low complexity" evidence="1">
    <location>
        <begin position="51"/>
        <end position="66"/>
    </location>
</feature>
<dbReference type="Proteomes" id="UP001592528">
    <property type="component" value="Unassembled WGS sequence"/>
</dbReference>
<feature type="region of interest" description="Disordered" evidence="1">
    <location>
        <begin position="51"/>
        <end position="87"/>
    </location>
</feature>
<comment type="caution">
    <text evidence="2">The sequence shown here is derived from an EMBL/GenBank/DDBJ whole genome shotgun (WGS) entry which is preliminary data.</text>
</comment>
<gene>
    <name evidence="2" type="ORF">ACEZDJ_00540</name>
</gene>